<dbReference type="EMBL" id="CAJNOC010005834">
    <property type="protein sequence ID" value="CAF1063514.1"/>
    <property type="molecule type" value="Genomic_DNA"/>
</dbReference>
<dbReference type="PANTHER" id="PTHR47027">
    <property type="entry name" value="REVERSE TRANSCRIPTASE DOMAIN-CONTAINING PROTEIN"/>
    <property type="match status" value="1"/>
</dbReference>
<dbReference type="PANTHER" id="PTHR47027:SF26">
    <property type="entry name" value="REVERSE TRANSCRIPTASE DOMAIN-CONTAINING PROTEIN"/>
    <property type="match status" value="1"/>
</dbReference>
<protein>
    <recommendedName>
        <fullName evidence="1">Reverse transcriptase domain-containing protein</fullName>
    </recommendedName>
</protein>
<keyword evidence="3" id="KW-1185">Reference proteome</keyword>
<evidence type="ECO:0000259" key="1">
    <source>
        <dbReference type="PROSITE" id="PS50878"/>
    </source>
</evidence>
<evidence type="ECO:0000313" key="3">
    <source>
        <dbReference type="Proteomes" id="UP000663879"/>
    </source>
</evidence>
<gene>
    <name evidence="2" type="ORF">OXX778_LOCUS19391</name>
</gene>
<dbReference type="InterPro" id="IPR000477">
    <property type="entry name" value="RT_dom"/>
</dbReference>
<dbReference type="AlphaFoldDB" id="A0A814LAN6"/>
<dbReference type="OrthoDB" id="10014409at2759"/>
<proteinExistence type="predicted"/>
<dbReference type="SUPFAM" id="SSF56672">
    <property type="entry name" value="DNA/RNA polymerases"/>
    <property type="match status" value="1"/>
</dbReference>
<accession>A0A814LAN6</accession>
<evidence type="ECO:0000313" key="2">
    <source>
        <dbReference type="EMBL" id="CAF1063514.1"/>
    </source>
</evidence>
<dbReference type="InterPro" id="IPR043502">
    <property type="entry name" value="DNA/RNA_pol_sf"/>
</dbReference>
<feature type="non-terminal residue" evidence="2">
    <location>
        <position position="224"/>
    </location>
</feature>
<name>A0A814LAN6_9BILA</name>
<feature type="domain" description="Reverse transcriptase" evidence="1">
    <location>
        <begin position="1"/>
        <end position="178"/>
    </location>
</feature>
<comment type="caution">
    <text evidence="2">The sequence shown here is derived from an EMBL/GenBank/DDBJ whole genome shotgun (WGS) entry which is preliminary data.</text>
</comment>
<dbReference type="PROSITE" id="PS50878">
    <property type="entry name" value="RT_POL"/>
    <property type="match status" value="1"/>
</dbReference>
<reference evidence="2" key="1">
    <citation type="submission" date="2021-02" db="EMBL/GenBank/DDBJ databases">
        <authorList>
            <person name="Nowell W R."/>
        </authorList>
    </citation>
    <scope>NUCLEOTIDE SEQUENCE</scope>
    <source>
        <strain evidence="2">Ploen Becks lab</strain>
    </source>
</reference>
<dbReference type="Pfam" id="PF00078">
    <property type="entry name" value="RVT_1"/>
    <property type="match status" value="1"/>
</dbReference>
<dbReference type="Proteomes" id="UP000663879">
    <property type="component" value="Unassembled WGS sequence"/>
</dbReference>
<sequence length="224" mass="25536">SSCRIASLDAEKAFDRVWRYGLFFKLIKKINISYWVLLKIYYDSAAAVVSLPNILPSVEFDIETGVKHGGILSPFLFNTFIDDLIDECLDKNLGAQYENLNVSIIVYADDILLISPVDSHLQILLDICGNFGTKWRLKFNPFKTHIITFGQPLFRSKFYLNGSGLEEKDTIEYLGFKFSKNLDFNSQALVTSIGSVKIRNVKVRDWWSLRLATSSIILECGERT</sequence>
<organism evidence="2 3">
    <name type="scientific">Brachionus calyciflorus</name>
    <dbReference type="NCBI Taxonomy" id="104777"/>
    <lineage>
        <taxon>Eukaryota</taxon>
        <taxon>Metazoa</taxon>
        <taxon>Spiralia</taxon>
        <taxon>Gnathifera</taxon>
        <taxon>Rotifera</taxon>
        <taxon>Eurotatoria</taxon>
        <taxon>Monogononta</taxon>
        <taxon>Pseudotrocha</taxon>
        <taxon>Ploima</taxon>
        <taxon>Brachionidae</taxon>
        <taxon>Brachionus</taxon>
    </lineage>
</organism>